<dbReference type="Proteomes" id="UP000092932">
    <property type="component" value="Chromosome"/>
</dbReference>
<dbReference type="PATRIC" id="fig|692370.5.peg.702"/>
<evidence type="ECO:0000313" key="2">
    <source>
        <dbReference type="EMBL" id="ANY19219.1"/>
    </source>
</evidence>
<dbReference type="EMBL" id="CP016591">
    <property type="protein sequence ID" value="ANY19219.1"/>
    <property type="molecule type" value="Genomic_DNA"/>
</dbReference>
<dbReference type="SUPFAM" id="SSF52980">
    <property type="entry name" value="Restriction endonuclease-like"/>
    <property type="match status" value="1"/>
</dbReference>
<dbReference type="RefSeq" id="WP_067676352.1">
    <property type="nucleotide sequence ID" value="NZ_CP016591.1"/>
</dbReference>
<dbReference type="OrthoDB" id="9798754at2"/>
<dbReference type="PANTHER" id="PTHR38590">
    <property type="entry name" value="BLL0828 PROTEIN"/>
    <property type="match status" value="1"/>
</dbReference>
<sequence length="140" mass="16127">MPEWKPRNTLRARTLRRQATPAERELWRHLSRGQLDAKFSRQMPVGPFFADFLYRELKLVIELDGESHDLAPDADASRDLAPDADASRDRWMARAGYTVLRIANAEVHDNPEGVATEIRDEIERYCAASGVRWINLVLRL</sequence>
<organism evidence="2 3">
    <name type="scientific">Tsuneonella dongtanensis</name>
    <dbReference type="NCBI Taxonomy" id="692370"/>
    <lineage>
        <taxon>Bacteria</taxon>
        <taxon>Pseudomonadati</taxon>
        <taxon>Pseudomonadota</taxon>
        <taxon>Alphaproteobacteria</taxon>
        <taxon>Sphingomonadales</taxon>
        <taxon>Erythrobacteraceae</taxon>
        <taxon>Tsuneonella</taxon>
    </lineage>
</organism>
<accession>A0A1B2AAN1</accession>
<feature type="domain" description="DUF559" evidence="1">
    <location>
        <begin position="8"/>
        <end position="122"/>
    </location>
</feature>
<protein>
    <recommendedName>
        <fullName evidence="1">DUF559 domain-containing protein</fullName>
    </recommendedName>
</protein>
<reference evidence="2 3" key="1">
    <citation type="submission" date="2016-07" db="EMBL/GenBank/DDBJ databases">
        <title>Complete genome sequence of Altererythrobacter dongtanensis KCTC 22672, a type strain with esterase isolated from tidal flat.</title>
        <authorList>
            <person name="Cheng H."/>
            <person name="Wu Y.-H."/>
            <person name="Zhou P."/>
            <person name="Huo Y.-Y."/>
            <person name="Wang C.-S."/>
            <person name="Xu X.-W."/>
        </authorList>
    </citation>
    <scope>NUCLEOTIDE SEQUENCE [LARGE SCALE GENOMIC DNA]</scope>
    <source>
        <strain evidence="2 3">KCTC 22672</strain>
    </source>
</reference>
<keyword evidence="3" id="KW-1185">Reference proteome</keyword>
<dbReference type="Pfam" id="PF04480">
    <property type="entry name" value="DUF559"/>
    <property type="match status" value="1"/>
</dbReference>
<dbReference type="CDD" id="cd01038">
    <property type="entry name" value="Endonuclease_DUF559"/>
    <property type="match status" value="1"/>
</dbReference>
<dbReference type="KEGG" id="ado:A6F68_00690"/>
<dbReference type="Gene3D" id="3.40.960.10">
    <property type="entry name" value="VSR Endonuclease"/>
    <property type="match status" value="1"/>
</dbReference>
<dbReference type="AlphaFoldDB" id="A0A1B2AAN1"/>
<dbReference type="InterPro" id="IPR007569">
    <property type="entry name" value="DUF559"/>
</dbReference>
<name>A0A1B2AAN1_9SPHN</name>
<dbReference type="STRING" id="692370.A6F68_00690"/>
<dbReference type="PANTHER" id="PTHR38590:SF1">
    <property type="entry name" value="BLL0828 PROTEIN"/>
    <property type="match status" value="1"/>
</dbReference>
<dbReference type="InterPro" id="IPR047216">
    <property type="entry name" value="Endonuclease_DUF559_bact"/>
</dbReference>
<evidence type="ECO:0000313" key="3">
    <source>
        <dbReference type="Proteomes" id="UP000092932"/>
    </source>
</evidence>
<evidence type="ECO:0000259" key="1">
    <source>
        <dbReference type="Pfam" id="PF04480"/>
    </source>
</evidence>
<gene>
    <name evidence="2" type="ORF">A6F68_00690</name>
</gene>
<dbReference type="InterPro" id="IPR011335">
    <property type="entry name" value="Restrct_endonuc-II-like"/>
</dbReference>
<proteinExistence type="predicted"/>